<dbReference type="EMBL" id="ML122286">
    <property type="protein sequence ID" value="RPD56691.1"/>
    <property type="molecule type" value="Genomic_DNA"/>
</dbReference>
<sequence length="358" mass="39189">MPVLSTNDSHDSAHEPSPYLALATHSFFRQPSPRPFSKATDTTGFTAKVAEQDFDEESIPASVNTSLREIQLRRAHTCANETTNDARPDSNSELDATISGASEPVQSFQTELGTDEDSAACSVDEQRNTTEIQSPGWDSDCMAEDEFEPDSNSEASLPQRRTYVWTVAFDDGVCLCGGAVSVRPENATHGLPTDIGDSTNSEPTNSSPTSREFRIYPRERLHLVLECQCLSVPKAKLRGPEDPVDSDSLGDDGSACQSSTRSALGSFPSRGRRAPWSKYYRPSPSSEPDSKHRQNLRKFWARFRLQSSSKGSKVAAQAHLHTVTPRSSAEAVNVLPGDLERPLLLERTLPQATSDTEE</sequence>
<evidence type="ECO:0000256" key="1">
    <source>
        <dbReference type="SAM" id="MobiDB-lite"/>
    </source>
</evidence>
<gene>
    <name evidence="2" type="ORF">L227DRAFT_656037</name>
</gene>
<name>A0A5C2S076_9APHY</name>
<dbReference type="AlphaFoldDB" id="A0A5C2S076"/>
<organism evidence="2 3">
    <name type="scientific">Lentinus tigrinus ALCF2SS1-6</name>
    <dbReference type="NCBI Taxonomy" id="1328759"/>
    <lineage>
        <taxon>Eukaryota</taxon>
        <taxon>Fungi</taxon>
        <taxon>Dikarya</taxon>
        <taxon>Basidiomycota</taxon>
        <taxon>Agaricomycotina</taxon>
        <taxon>Agaricomycetes</taxon>
        <taxon>Polyporales</taxon>
        <taxon>Polyporaceae</taxon>
        <taxon>Lentinus</taxon>
    </lineage>
</organism>
<feature type="region of interest" description="Disordered" evidence="1">
    <location>
        <begin position="120"/>
        <end position="156"/>
    </location>
</feature>
<feature type="region of interest" description="Disordered" evidence="1">
    <location>
        <begin position="187"/>
        <end position="211"/>
    </location>
</feature>
<evidence type="ECO:0000313" key="3">
    <source>
        <dbReference type="Proteomes" id="UP000313359"/>
    </source>
</evidence>
<accession>A0A5C2S076</accession>
<feature type="region of interest" description="Disordered" evidence="1">
    <location>
        <begin position="236"/>
        <end position="293"/>
    </location>
</feature>
<protein>
    <submittedName>
        <fullName evidence="2">Uncharacterized protein</fullName>
    </submittedName>
</protein>
<feature type="compositionally biased region" description="Acidic residues" evidence="1">
    <location>
        <begin position="141"/>
        <end position="151"/>
    </location>
</feature>
<evidence type="ECO:0000313" key="2">
    <source>
        <dbReference type="EMBL" id="RPD56691.1"/>
    </source>
</evidence>
<keyword evidence="3" id="KW-1185">Reference proteome</keyword>
<proteinExistence type="predicted"/>
<dbReference type="Proteomes" id="UP000313359">
    <property type="component" value="Unassembled WGS sequence"/>
</dbReference>
<reference evidence="2" key="1">
    <citation type="journal article" date="2018" name="Genome Biol. Evol.">
        <title>Genomics and development of Lentinus tigrinus, a white-rot wood-decaying mushroom with dimorphic fruiting bodies.</title>
        <authorList>
            <person name="Wu B."/>
            <person name="Xu Z."/>
            <person name="Knudson A."/>
            <person name="Carlson A."/>
            <person name="Chen N."/>
            <person name="Kovaka S."/>
            <person name="LaButti K."/>
            <person name="Lipzen A."/>
            <person name="Pennachio C."/>
            <person name="Riley R."/>
            <person name="Schakwitz W."/>
            <person name="Umezawa K."/>
            <person name="Ohm R.A."/>
            <person name="Grigoriev I.V."/>
            <person name="Nagy L.G."/>
            <person name="Gibbons J."/>
            <person name="Hibbett D."/>
        </authorList>
    </citation>
    <scope>NUCLEOTIDE SEQUENCE [LARGE SCALE GENOMIC DNA]</scope>
    <source>
        <strain evidence="2">ALCF2SS1-6</strain>
    </source>
</reference>
<feature type="compositionally biased region" description="Low complexity" evidence="1">
    <location>
        <begin position="198"/>
        <end position="210"/>
    </location>
</feature>